<dbReference type="PANTHER" id="PTHR46211:SF14">
    <property type="entry name" value="GLYCEROPHOSPHODIESTER PHOSPHODIESTERASE"/>
    <property type="match status" value="1"/>
</dbReference>
<feature type="domain" description="GP-PDE" evidence="1">
    <location>
        <begin position="142"/>
        <end position="203"/>
    </location>
</feature>
<gene>
    <name evidence="2" type="ORF">IAA17_00180</name>
</gene>
<comment type="caution">
    <text evidence="2">The sequence shown here is derived from an EMBL/GenBank/DDBJ whole genome shotgun (WGS) entry which is preliminary data.</text>
</comment>
<reference evidence="2" key="1">
    <citation type="journal article" date="2021" name="PeerJ">
        <title>Extensive microbial diversity within the chicken gut microbiome revealed by metagenomics and culture.</title>
        <authorList>
            <person name="Gilroy R."/>
            <person name="Ravi A."/>
            <person name="Getino M."/>
            <person name="Pursley I."/>
            <person name="Horton D.L."/>
            <person name="Alikhan N.F."/>
            <person name="Baker D."/>
            <person name="Gharbi K."/>
            <person name="Hall N."/>
            <person name="Watson M."/>
            <person name="Adriaenssens E.M."/>
            <person name="Foster-Nyarko E."/>
            <person name="Jarju S."/>
            <person name="Secka A."/>
            <person name="Antonio M."/>
            <person name="Oren A."/>
            <person name="Chaudhuri R.R."/>
            <person name="La Ragione R."/>
            <person name="Hildebrand F."/>
            <person name="Pallen M.J."/>
        </authorList>
    </citation>
    <scope>NUCLEOTIDE SEQUENCE</scope>
    <source>
        <strain evidence="2">ChiBcec1-1093</strain>
    </source>
</reference>
<dbReference type="EMBL" id="DXBC01000004">
    <property type="protein sequence ID" value="HIZ78195.1"/>
    <property type="molecule type" value="Genomic_DNA"/>
</dbReference>
<dbReference type="Gene3D" id="3.20.20.190">
    <property type="entry name" value="Phosphatidylinositol (PI) phosphodiesterase"/>
    <property type="match status" value="2"/>
</dbReference>
<dbReference type="Proteomes" id="UP000824101">
    <property type="component" value="Unassembled WGS sequence"/>
</dbReference>
<organism evidence="2 3">
    <name type="scientific">Candidatus Lachnoclostridium stercorigallinarum</name>
    <dbReference type="NCBI Taxonomy" id="2838634"/>
    <lineage>
        <taxon>Bacteria</taxon>
        <taxon>Bacillati</taxon>
        <taxon>Bacillota</taxon>
        <taxon>Clostridia</taxon>
        <taxon>Lachnospirales</taxon>
        <taxon>Lachnospiraceae</taxon>
    </lineage>
</organism>
<dbReference type="InterPro" id="IPR017946">
    <property type="entry name" value="PLC-like_Pdiesterase_TIM-brl"/>
</dbReference>
<dbReference type="CDD" id="cd08556">
    <property type="entry name" value="GDPD"/>
    <property type="match status" value="1"/>
</dbReference>
<dbReference type="GO" id="GO:0008081">
    <property type="term" value="F:phosphoric diester hydrolase activity"/>
    <property type="evidence" value="ECO:0007669"/>
    <property type="project" value="InterPro"/>
</dbReference>
<sequence>MKVIAHTGCMNTKMNSMESVLAGIREKADYIEVDVRFLENRPVLTHDRPLEGEKYVPLEEAVLAVRDGGSCRLALDLKEWDRIGELAVLLKACGMEKRAVYLGNFMEDMEKMTALGGGVPCFPNVYPEQVHGLDEKGLEVLAEKIRVLGVRTVGMNFKAVTPEVVKAFHQQGISLSVWTVDEEEDIRRMADMGADFITSDRPDRVKACRET</sequence>
<dbReference type="GO" id="GO:0006629">
    <property type="term" value="P:lipid metabolic process"/>
    <property type="evidence" value="ECO:0007669"/>
    <property type="project" value="InterPro"/>
</dbReference>
<proteinExistence type="predicted"/>
<name>A0A9D2GFI6_9FIRM</name>
<protein>
    <submittedName>
        <fullName evidence="2">Glycerophosphodiester phosphodiesterase</fullName>
    </submittedName>
</protein>
<accession>A0A9D2GFI6</accession>
<dbReference type="PANTHER" id="PTHR46211">
    <property type="entry name" value="GLYCEROPHOSPHORYL DIESTER PHOSPHODIESTERASE"/>
    <property type="match status" value="1"/>
</dbReference>
<dbReference type="AlphaFoldDB" id="A0A9D2GFI6"/>
<dbReference type="SUPFAM" id="SSF51695">
    <property type="entry name" value="PLC-like phosphodiesterases"/>
    <property type="match status" value="1"/>
</dbReference>
<evidence type="ECO:0000313" key="2">
    <source>
        <dbReference type="EMBL" id="HIZ78195.1"/>
    </source>
</evidence>
<evidence type="ECO:0000259" key="1">
    <source>
        <dbReference type="Pfam" id="PF03009"/>
    </source>
</evidence>
<dbReference type="InterPro" id="IPR030395">
    <property type="entry name" value="GP_PDE_dom"/>
</dbReference>
<dbReference type="Pfam" id="PF03009">
    <property type="entry name" value="GDPD"/>
    <property type="match status" value="1"/>
</dbReference>
<reference evidence="2" key="2">
    <citation type="submission" date="2021-04" db="EMBL/GenBank/DDBJ databases">
        <authorList>
            <person name="Gilroy R."/>
        </authorList>
    </citation>
    <scope>NUCLEOTIDE SEQUENCE</scope>
    <source>
        <strain evidence="2">ChiBcec1-1093</strain>
    </source>
</reference>
<evidence type="ECO:0000313" key="3">
    <source>
        <dbReference type="Proteomes" id="UP000824101"/>
    </source>
</evidence>